<feature type="transmembrane region" description="Helical" evidence="6">
    <location>
        <begin position="20"/>
        <end position="38"/>
    </location>
</feature>
<gene>
    <name evidence="7" type="ORF">JFN93_18110</name>
</gene>
<dbReference type="GO" id="GO:0016020">
    <property type="term" value="C:membrane"/>
    <property type="evidence" value="ECO:0007669"/>
    <property type="project" value="UniProtKB-SubCell"/>
</dbReference>
<proteinExistence type="predicted"/>
<comment type="subcellular location">
    <subcellularLocation>
        <location evidence="1">Membrane</location>
        <topology evidence="1">Single-pass membrane protein</topology>
    </subcellularLocation>
</comment>
<dbReference type="PROSITE" id="PS00409">
    <property type="entry name" value="PROKAR_NTER_METHYL"/>
    <property type="match status" value="1"/>
</dbReference>
<protein>
    <submittedName>
        <fullName evidence="7">Type II secretion system protein</fullName>
    </submittedName>
</protein>
<evidence type="ECO:0000256" key="3">
    <source>
        <dbReference type="ARBA" id="ARBA00022692"/>
    </source>
</evidence>
<evidence type="ECO:0000256" key="4">
    <source>
        <dbReference type="ARBA" id="ARBA00022989"/>
    </source>
</evidence>
<dbReference type="Proteomes" id="UP000636888">
    <property type="component" value="Unassembled WGS sequence"/>
</dbReference>
<dbReference type="GO" id="GO:0015628">
    <property type="term" value="P:protein secretion by the type II secretion system"/>
    <property type="evidence" value="ECO:0007669"/>
    <property type="project" value="InterPro"/>
</dbReference>
<keyword evidence="4 6" id="KW-1133">Transmembrane helix</keyword>
<dbReference type="Gene3D" id="3.30.700.10">
    <property type="entry name" value="Glycoprotein, Type 4 Pilin"/>
    <property type="match status" value="1"/>
</dbReference>
<evidence type="ECO:0000313" key="7">
    <source>
        <dbReference type="EMBL" id="MBJ6726631.1"/>
    </source>
</evidence>
<dbReference type="EMBL" id="JAEMHM010000016">
    <property type="protein sequence ID" value="MBJ6726631.1"/>
    <property type="molecule type" value="Genomic_DNA"/>
</dbReference>
<evidence type="ECO:0000256" key="2">
    <source>
        <dbReference type="ARBA" id="ARBA00022481"/>
    </source>
</evidence>
<dbReference type="InterPro" id="IPR002416">
    <property type="entry name" value="T2SS_protein-GspH"/>
</dbReference>
<dbReference type="InterPro" id="IPR012902">
    <property type="entry name" value="N_methyl_site"/>
</dbReference>
<reference evidence="7" key="1">
    <citation type="submission" date="2020-12" db="EMBL/GenBank/DDBJ databases">
        <title>Geomonas sp. Red875, isolated from river sediment.</title>
        <authorList>
            <person name="Xu Z."/>
            <person name="Zhang Z."/>
            <person name="Masuda Y."/>
            <person name="Itoh H."/>
            <person name="Senoo K."/>
        </authorList>
    </citation>
    <scope>NUCLEOTIDE SEQUENCE</scope>
    <source>
        <strain evidence="7">Red875</strain>
    </source>
</reference>
<evidence type="ECO:0000313" key="8">
    <source>
        <dbReference type="Proteomes" id="UP000636888"/>
    </source>
</evidence>
<dbReference type="SUPFAM" id="SSF54523">
    <property type="entry name" value="Pili subunits"/>
    <property type="match status" value="1"/>
</dbReference>
<dbReference type="PRINTS" id="PR00885">
    <property type="entry name" value="BCTERIALGSPH"/>
</dbReference>
<dbReference type="Pfam" id="PF07963">
    <property type="entry name" value="N_methyl"/>
    <property type="match status" value="1"/>
</dbReference>
<sequence length="185" mass="19982">MPVTDSLQRARFQRERGFTLIELMVVIVILAMAAALVIPRLPSTEGTKLKTSAANLASALRFLNDQATLTKGVYRLHFNLADNGFSAAKLSQQGEELPPDDQFMNRKFIEDGISIQDVVAPRLGLVTEGEAIVALGPAGLPEPLVVHLKGGDKHFTVTAFPNGGRVVVQDGYQELGTDDLKETGK</sequence>
<keyword evidence="2" id="KW-0488">Methylation</keyword>
<keyword evidence="3 6" id="KW-0812">Transmembrane</keyword>
<name>A0A8J7M119_9BACT</name>
<evidence type="ECO:0000256" key="1">
    <source>
        <dbReference type="ARBA" id="ARBA00004167"/>
    </source>
</evidence>
<dbReference type="NCBIfam" id="TIGR02532">
    <property type="entry name" value="IV_pilin_GFxxxE"/>
    <property type="match status" value="1"/>
</dbReference>
<dbReference type="RefSeq" id="WP_199385643.1">
    <property type="nucleotide sequence ID" value="NZ_JAEMHM010000016.1"/>
</dbReference>
<keyword evidence="8" id="KW-1185">Reference proteome</keyword>
<keyword evidence="5 6" id="KW-0472">Membrane</keyword>
<dbReference type="AlphaFoldDB" id="A0A8J7M119"/>
<evidence type="ECO:0000256" key="6">
    <source>
        <dbReference type="SAM" id="Phobius"/>
    </source>
</evidence>
<evidence type="ECO:0000256" key="5">
    <source>
        <dbReference type="ARBA" id="ARBA00023136"/>
    </source>
</evidence>
<organism evidence="7 8">
    <name type="scientific">Geomesophilobacter sediminis</name>
    <dbReference type="NCBI Taxonomy" id="2798584"/>
    <lineage>
        <taxon>Bacteria</taxon>
        <taxon>Pseudomonadati</taxon>
        <taxon>Thermodesulfobacteriota</taxon>
        <taxon>Desulfuromonadia</taxon>
        <taxon>Geobacterales</taxon>
        <taxon>Geobacteraceae</taxon>
        <taxon>Geomesophilobacter</taxon>
    </lineage>
</organism>
<dbReference type="InterPro" id="IPR045584">
    <property type="entry name" value="Pilin-like"/>
</dbReference>
<dbReference type="GO" id="GO:0015627">
    <property type="term" value="C:type II protein secretion system complex"/>
    <property type="evidence" value="ECO:0007669"/>
    <property type="project" value="InterPro"/>
</dbReference>
<accession>A0A8J7M119</accession>
<comment type="caution">
    <text evidence="7">The sequence shown here is derived from an EMBL/GenBank/DDBJ whole genome shotgun (WGS) entry which is preliminary data.</text>
</comment>